<proteinExistence type="predicted"/>
<dbReference type="STRING" id="56216.A0A1A6HI77"/>
<dbReference type="EMBL" id="LZPO01030506">
    <property type="protein sequence ID" value="OBS77337.1"/>
    <property type="molecule type" value="Genomic_DNA"/>
</dbReference>
<comment type="caution">
    <text evidence="1">The sequence shown here is derived from an EMBL/GenBank/DDBJ whole genome shotgun (WGS) entry which is preliminary data.</text>
</comment>
<protein>
    <submittedName>
        <fullName evidence="1">Uncharacterized protein</fullName>
    </submittedName>
</protein>
<dbReference type="AlphaFoldDB" id="A0A1A6HI77"/>
<name>A0A1A6HI77_NEOLE</name>
<reference evidence="1 2" key="1">
    <citation type="submission" date="2016-06" db="EMBL/GenBank/DDBJ databases">
        <title>The Draft Genome Sequence and Annotation of the Desert Woodrat Neotoma lepida.</title>
        <authorList>
            <person name="Campbell M."/>
            <person name="Oakeson K.F."/>
            <person name="Yandell M."/>
            <person name="Halpert J.R."/>
            <person name="Dearing D."/>
        </authorList>
    </citation>
    <scope>NUCLEOTIDE SEQUENCE [LARGE SCALE GENOMIC DNA]</scope>
    <source>
        <strain evidence="1">417</strain>
        <tissue evidence="1">Liver</tissue>
    </source>
</reference>
<organism evidence="1 2">
    <name type="scientific">Neotoma lepida</name>
    <name type="common">Desert woodrat</name>
    <dbReference type="NCBI Taxonomy" id="56216"/>
    <lineage>
        <taxon>Eukaryota</taxon>
        <taxon>Metazoa</taxon>
        <taxon>Chordata</taxon>
        <taxon>Craniata</taxon>
        <taxon>Vertebrata</taxon>
        <taxon>Euteleostomi</taxon>
        <taxon>Mammalia</taxon>
        <taxon>Eutheria</taxon>
        <taxon>Euarchontoglires</taxon>
        <taxon>Glires</taxon>
        <taxon>Rodentia</taxon>
        <taxon>Myomorpha</taxon>
        <taxon>Muroidea</taxon>
        <taxon>Cricetidae</taxon>
        <taxon>Neotominae</taxon>
        <taxon>Neotoma</taxon>
    </lineage>
</organism>
<gene>
    <name evidence="1" type="ORF">A6R68_16178</name>
</gene>
<dbReference type="Proteomes" id="UP000092124">
    <property type="component" value="Unassembled WGS sequence"/>
</dbReference>
<keyword evidence="2" id="KW-1185">Reference proteome</keyword>
<accession>A0A1A6HI77</accession>
<sequence length="159" mass="16388">MVMPGGDCRGQMVMPGEAGDGQVGTCGLRGWKGSFGSGGCSSIVTGGFDIPQGSGHSPRMGSCSVSGSGFSSGSGSCCRTIVKKTVESSRKTSVNLVGRRAQDSNAQEVIREPEKVLSAWGEEKKGGWCDMTAQSKAVVSPKDFYGSKLAEHPCSSLAE</sequence>
<evidence type="ECO:0000313" key="2">
    <source>
        <dbReference type="Proteomes" id="UP000092124"/>
    </source>
</evidence>
<evidence type="ECO:0000313" key="1">
    <source>
        <dbReference type="EMBL" id="OBS77337.1"/>
    </source>
</evidence>